<comment type="caution">
    <text evidence="1">The sequence shown here is derived from an EMBL/GenBank/DDBJ whole genome shotgun (WGS) entry which is preliminary data.</text>
</comment>
<protein>
    <submittedName>
        <fullName evidence="1">Divalent-cation tolerance protein CutA</fullName>
    </submittedName>
</protein>
<accession>A0ACC6TPA3</accession>
<sequence>MSAVVVLSTVPEMGTGKKIAKALIDERLAACVNLVPYVKSFYVWEGKTVEDDEGLLIIKTDKESLEKVIKRVKELHPYTLPEVISIDISGGLPEYLKWIVESVRK</sequence>
<evidence type="ECO:0000313" key="2">
    <source>
        <dbReference type="Proteomes" id="UP000053480"/>
    </source>
</evidence>
<organism evidence="1 2">
    <name type="scientific">Candidatus Aramenus sulfurataquae</name>
    <dbReference type="NCBI Taxonomy" id="1326980"/>
    <lineage>
        <taxon>Archaea</taxon>
        <taxon>Thermoproteota</taxon>
        <taxon>Thermoprotei</taxon>
        <taxon>Sulfolobales</taxon>
        <taxon>Sulfolobaceae</taxon>
        <taxon>Candidatus Aramenus</taxon>
    </lineage>
</organism>
<name>A0ACC6TPA3_9CREN</name>
<proteinExistence type="predicted"/>
<reference evidence="1" key="1">
    <citation type="submission" date="2024-07" db="EMBL/GenBank/DDBJ databases">
        <title>Metagenome and Metagenome-Assembled Genomes of Archaea from a hot spring from the geothermal field of Los Azufres, Mexico.</title>
        <authorList>
            <person name="Marin-Paredes R."/>
            <person name="Martinez-Romero E."/>
            <person name="Servin-Garciduenas L.E."/>
        </authorList>
    </citation>
    <scope>NUCLEOTIDE SEQUENCE</scope>
    <source>
        <strain evidence="1">AZ1-454</strain>
    </source>
</reference>
<evidence type="ECO:0000313" key="1">
    <source>
        <dbReference type="EMBL" id="MEW9491600.1"/>
    </source>
</evidence>
<gene>
    <name evidence="1" type="primary">cutA</name>
    <name evidence="1" type="ORF">TQ35_0005280</name>
</gene>
<dbReference type="EMBL" id="JZWS03000005">
    <property type="protein sequence ID" value="MEW9491600.1"/>
    <property type="molecule type" value="Genomic_DNA"/>
</dbReference>
<dbReference type="Proteomes" id="UP000053480">
    <property type="component" value="Unassembled WGS sequence"/>
</dbReference>